<dbReference type="PRINTS" id="PR00040">
    <property type="entry name" value="HTHMERR"/>
</dbReference>
<dbReference type="PROSITE" id="PS50937">
    <property type="entry name" value="HTH_MERR_2"/>
    <property type="match status" value="1"/>
</dbReference>
<dbReference type="PANTHER" id="PTHR30204">
    <property type="entry name" value="REDOX-CYCLING DRUG-SENSING TRANSCRIPTIONAL ACTIVATOR SOXR"/>
    <property type="match status" value="1"/>
</dbReference>
<dbReference type="InterPro" id="IPR009061">
    <property type="entry name" value="DNA-bd_dom_put_sf"/>
</dbReference>
<dbReference type="GO" id="GO:0003700">
    <property type="term" value="F:DNA-binding transcription factor activity"/>
    <property type="evidence" value="ECO:0007669"/>
    <property type="project" value="InterPro"/>
</dbReference>
<evidence type="ECO:0000313" key="4">
    <source>
        <dbReference type="Proteomes" id="UP000035929"/>
    </source>
</evidence>
<dbReference type="InterPro" id="IPR047057">
    <property type="entry name" value="MerR_fam"/>
</dbReference>
<name>A0A0J6T195_9HYPH</name>
<evidence type="ECO:0000259" key="2">
    <source>
        <dbReference type="PROSITE" id="PS50937"/>
    </source>
</evidence>
<dbReference type="EMBL" id="LABX01000032">
    <property type="protein sequence ID" value="KMO39358.1"/>
    <property type="molecule type" value="Genomic_DNA"/>
</dbReference>
<protein>
    <submittedName>
        <fullName evidence="3">MerR family transcriptional regulator</fullName>
    </submittedName>
</protein>
<sequence length="139" mass="15847">MEFPIGELSRRTGVLIPTVRYYEQAGLLPPPPRTEGGRRRYGPADVERLTFIRHARELGFEIEAIRELLALTAQPDRSCAEVDIIARRHLVEVEHRITRLMALRSELSRMIGECGHGRVGECRVIEVLSDHRLCAGDRH</sequence>
<keyword evidence="1" id="KW-0238">DNA-binding</keyword>
<evidence type="ECO:0000256" key="1">
    <source>
        <dbReference type="ARBA" id="ARBA00023125"/>
    </source>
</evidence>
<dbReference type="Proteomes" id="UP000035929">
    <property type="component" value="Unassembled WGS sequence"/>
</dbReference>
<organism evidence="3 4">
    <name type="scientific">Methylobacterium aquaticum</name>
    <dbReference type="NCBI Taxonomy" id="270351"/>
    <lineage>
        <taxon>Bacteria</taxon>
        <taxon>Pseudomonadati</taxon>
        <taxon>Pseudomonadota</taxon>
        <taxon>Alphaproteobacteria</taxon>
        <taxon>Hyphomicrobiales</taxon>
        <taxon>Methylobacteriaceae</taxon>
        <taxon>Methylobacterium</taxon>
    </lineage>
</organism>
<dbReference type="Pfam" id="PF13411">
    <property type="entry name" value="MerR_1"/>
    <property type="match status" value="1"/>
</dbReference>
<accession>A0A0J6T195</accession>
<dbReference type="PATRIC" id="fig|270351.6.peg.4798"/>
<gene>
    <name evidence="3" type="ORF">VP06_04270</name>
</gene>
<dbReference type="SMART" id="SM00422">
    <property type="entry name" value="HTH_MERR"/>
    <property type="match status" value="1"/>
</dbReference>
<dbReference type="OrthoDB" id="9802944at2"/>
<feature type="domain" description="HTH merR-type" evidence="2">
    <location>
        <begin position="1"/>
        <end position="71"/>
    </location>
</feature>
<dbReference type="CDD" id="cd04785">
    <property type="entry name" value="HTH_CadR-PbrR-like"/>
    <property type="match status" value="1"/>
</dbReference>
<dbReference type="PANTHER" id="PTHR30204:SF92">
    <property type="entry name" value="HTH-TYPE TRANSCRIPTIONAL REGULATOR ZNTR"/>
    <property type="match status" value="1"/>
</dbReference>
<dbReference type="GO" id="GO:0003677">
    <property type="term" value="F:DNA binding"/>
    <property type="evidence" value="ECO:0007669"/>
    <property type="project" value="UniProtKB-KW"/>
</dbReference>
<evidence type="ECO:0000313" key="3">
    <source>
        <dbReference type="EMBL" id="KMO39358.1"/>
    </source>
</evidence>
<proteinExistence type="predicted"/>
<dbReference type="SUPFAM" id="SSF46955">
    <property type="entry name" value="Putative DNA-binding domain"/>
    <property type="match status" value="1"/>
</dbReference>
<reference evidence="3 4" key="1">
    <citation type="submission" date="2015-03" db="EMBL/GenBank/DDBJ databases">
        <title>Genome sequencing of Methylobacterium aquaticum DSM16371 type strain.</title>
        <authorList>
            <person name="Chaudhry V."/>
            <person name="Patil P.B."/>
        </authorList>
    </citation>
    <scope>NUCLEOTIDE SEQUENCE [LARGE SCALE GENOMIC DNA]</scope>
    <source>
        <strain evidence="3 4">DSM 16371</strain>
    </source>
</reference>
<dbReference type="InterPro" id="IPR000551">
    <property type="entry name" value="MerR-type_HTH_dom"/>
</dbReference>
<comment type="caution">
    <text evidence="3">The sequence shown here is derived from an EMBL/GenBank/DDBJ whole genome shotgun (WGS) entry which is preliminary data.</text>
</comment>
<dbReference type="Gene3D" id="1.10.1660.10">
    <property type="match status" value="1"/>
</dbReference>
<dbReference type="AlphaFoldDB" id="A0A0J6T195"/>
<dbReference type="RefSeq" id="WP_048462598.1">
    <property type="nucleotide sequence ID" value="NZ_LABX01000032.1"/>
</dbReference>